<dbReference type="Gene3D" id="3.30.1120.70">
    <property type="match status" value="1"/>
</dbReference>
<dbReference type="InterPro" id="IPR006944">
    <property type="entry name" value="Phage/GTA_portal"/>
</dbReference>
<dbReference type="Gene3D" id="1.20.1270.210">
    <property type="match status" value="1"/>
</dbReference>
<keyword evidence="2" id="KW-1162">Viral penetration into host cytoplasm</keyword>
<name>A0A6J5N8A9_9CAUD</name>
<evidence type="ECO:0000256" key="2">
    <source>
        <dbReference type="ARBA" id="ARBA00023009"/>
    </source>
</evidence>
<evidence type="ECO:0000313" key="5">
    <source>
        <dbReference type="EMBL" id="CAB4153696.1"/>
    </source>
</evidence>
<accession>A0A6J5N8A9</accession>
<keyword evidence="1" id="KW-1188">Viral release from host cell</keyword>
<gene>
    <name evidence="5" type="ORF">UFOVP625_17</name>
</gene>
<dbReference type="InterPro" id="IPR006427">
    <property type="entry name" value="Portal_HK97"/>
</dbReference>
<keyword evidence="3" id="KW-0231">Viral genome packaging</keyword>
<keyword evidence="1" id="KW-0118">Viral capsid assembly</keyword>
<reference evidence="5" key="1">
    <citation type="submission" date="2020-04" db="EMBL/GenBank/DDBJ databases">
        <authorList>
            <person name="Chiriac C."/>
            <person name="Salcher M."/>
            <person name="Ghai R."/>
            <person name="Kavagutti S V."/>
        </authorList>
    </citation>
    <scope>NUCLEOTIDE SEQUENCE</scope>
</reference>
<proteinExistence type="predicted"/>
<evidence type="ECO:0000256" key="1">
    <source>
        <dbReference type="ARBA" id="ARBA00022950"/>
    </source>
</evidence>
<keyword evidence="2" id="KW-1171">Viral genome ejection through host cell envelope</keyword>
<dbReference type="Pfam" id="PF04860">
    <property type="entry name" value="Phage_portal"/>
    <property type="match status" value="1"/>
</dbReference>
<keyword evidence="2" id="KW-1160">Virus entry into host cell</keyword>
<dbReference type="Gene3D" id="3.40.140.120">
    <property type="match status" value="1"/>
</dbReference>
<evidence type="ECO:0000256" key="4">
    <source>
        <dbReference type="SAM" id="MobiDB-lite"/>
    </source>
</evidence>
<dbReference type="NCBIfam" id="TIGR01537">
    <property type="entry name" value="portal_HK97"/>
    <property type="match status" value="1"/>
</dbReference>
<protein>
    <submittedName>
        <fullName evidence="5">COG4695 Phage-related protein</fullName>
    </submittedName>
</protein>
<organism evidence="5">
    <name type="scientific">uncultured Caudovirales phage</name>
    <dbReference type="NCBI Taxonomy" id="2100421"/>
    <lineage>
        <taxon>Viruses</taxon>
        <taxon>Duplodnaviria</taxon>
        <taxon>Heunggongvirae</taxon>
        <taxon>Uroviricota</taxon>
        <taxon>Caudoviricetes</taxon>
        <taxon>Peduoviridae</taxon>
        <taxon>Maltschvirus</taxon>
        <taxon>Maltschvirus maltsch</taxon>
    </lineage>
</organism>
<feature type="region of interest" description="Disordered" evidence="4">
    <location>
        <begin position="371"/>
        <end position="391"/>
    </location>
</feature>
<evidence type="ECO:0000256" key="3">
    <source>
        <dbReference type="ARBA" id="ARBA00023219"/>
    </source>
</evidence>
<sequence>MSLFRGERRALPINIDVNQVTARPAFYNWSGEVVNENTAFTSSAILAAVTLLADSVASMPLDVGKRDNGRWKAIDLPPVFRKPNADQSMFEFVNQTVATCAIHGMAFIWAPQQGLYPTEMRNIHPTLVTVELNDNNETVYKIGGVYFSNDDIKVVNWLQLPNQLRSISPMDSMRNTIGTDISISRFLAQFYGDGATPSSVLETDQQLTSSQAEILRDTWVDTHYKRRRPAVLTGGLKWRPITTSAADMDTMAHREQIVREVARCYRIPQHLIGAIGGNSETYQNVESAGIMFVRHTLLPWMRRLEDVFNEMLPAGQQCHFNADEFLRADLVTRVRAAQIQIASGMLTPNEARNIENREPYVGGDEFVLNLPGAPMAGPDKEKPLGTDADTQ</sequence>
<dbReference type="EMBL" id="LR796600">
    <property type="protein sequence ID" value="CAB4153696.1"/>
    <property type="molecule type" value="Genomic_DNA"/>
</dbReference>